<feature type="transmembrane region" description="Helical" evidence="5">
    <location>
        <begin position="145"/>
        <end position="163"/>
    </location>
</feature>
<feature type="transmembrane region" description="Helical" evidence="5">
    <location>
        <begin position="46"/>
        <end position="68"/>
    </location>
</feature>
<feature type="domain" description="Inositolphosphotransferase Aur1/Ipt1" evidence="6">
    <location>
        <begin position="141"/>
        <end position="292"/>
    </location>
</feature>
<feature type="transmembrane region" description="Helical" evidence="5">
    <location>
        <begin position="20"/>
        <end position="39"/>
    </location>
</feature>
<feature type="transmembrane region" description="Helical" evidence="5">
    <location>
        <begin position="74"/>
        <end position="95"/>
    </location>
</feature>
<evidence type="ECO:0000259" key="6">
    <source>
        <dbReference type="Pfam" id="PF14378"/>
    </source>
</evidence>
<comment type="caution">
    <text evidence="7">The sequence shown here is derived from an EMBL/GenBank/DDBJ whole genome shotgun (WGS) entry which is preliminary data.</text>
</comment>
<dbReference type="Proteomes" id="UP000196531">
    <property type="component" value="Unassembled WGS sequence"/>
</dbReference>
<keyword evidence="2 5" id="KW-0812">Transmembrane</keyword>
<dbReference type="Pfam" id="PF14378">
    <property type="entry name" value="PAP2_3"/>
    <property type="match status" value="1"/>
</dbReference>
<evidence type="ECO:0000313" key="8">
    <source>
        <dbReference type="Proteomes" id="UP000196531"/>
    </source>
</evidence>
<dbReference type="PANTHER" id="PTHR31310">
    <property type="match status" value="1"/>
</dbReference>
<reference evidence="8" key="1">
    <citation type="journal article" date="2017" name="Proc. Natl. Acad. Sci. U.S.A.">
        <title>Simulation of Deepwater Horizon oil plume reveals substrate specialization within a complex community of hydrocarbon-degraders.</title>
        <authorList>
            <person name="Hu P."/>
            <person name="Dubinsky E.A."/>
            <person name="Probst A.J."/>
            <person name="Wang J."/>
            <person name="Sieber C.M.K."/>
            <person name="Tom L.M."/>
            <person name="Gardinali P."/>
            <person name="Banfield J.F."/>
            <person name="Atlas R.M."/>
            <person name="Andersen G.L."/>
        </authorList>
    </citation>
    <scope>NUCLEOTIDE SEQUENCE [LARGE SCALE GENOMIC DNA]</scope>
</reference>
<dbReference type="InterPro" id="IPR026841">
    <property type="entry name" value="Aur1/Ipt1"/>
</dbReference>
<comment type="subcellular location">
    <subcellularLocation>
        <location evidence="1">Membrane</location>
        <topology evidence="1">Multi-pass membrane protein</topology>
    </subcellularLocation>
</comment>
<dbReference type="AlphaFoldDB" id="A0A1Y5F8K1"/>
<gene>
    <name evidence="7" type="ORF">A9Q84_12820</name>
</gene>
<keyword evidence="4 5" id="KW-0472">Membrane</keyword>
<organism evidence="7 8">
    <name type="scientific">Halobacteriovorax marinus</name>
    <dbReference type="NCBI Taxonomy" id="97084"/>
    <lineage>
        <taxon>Bacteria</taxon>
        <taxon>Pseudomonadati</taxon>
        <taxon>Bdellovibrionota</taxon>
        <taxon>Bacteriovoracia</taxon>
        <taxon>Bacteriovoracales</taxon>
        <taxon>Halobacteriovoraceae</taxon>
        <taxon>Halobacteriovorax</taxon>
    </lineage>
</organism>
<evidence type="ECO:0000256" key="1">
    <source>
        <dbReference type="ARBA" id="ARBA00004141"/>
    </source>
</evidence>
<dbReference type="GO" id="GO:0016020">
    <property type="term" value="C:membrane"/>
    <property type="evidence" value="ECO:0007669"/>
    <property type="project" value="UniProtKB-SubCell"/>
</dbReference>
<dbReference type="EMBL" id="MAAO01000006">
    <property type="protein sequence ID" value="OUR97203.1"/>
    <property type="molecule type" value="Genomic_DNA"/>
</dbReference>
<keyword evidence="3 5" id="KW-1133">Transmembrane helix</keyword>
<evidence type="ECO:0000256" key="3">
    <source>
        <dbReference type="ARBA" id="ARBA00022989"/>
    </source>
</evidence>
<evidence type="ECO:0000256" key="2">
    <source>
        <dbReference type="ARBA" id="ARBA00022692"/>
    </source>
</evidence>
<evidence type="ECO:0000256" key="4">
    <source>
        <dbReference type="ARBA" id="ARBA00023136"/>
    </source>
</evidence>
<sequence>MFEYKLQRSWEKYQEDFGLGRISLFVSFFNLFIFLYSLLFYGEMKLLFLVPILLTFLFSFFEGTIISLSDKVKLILNIAFLAFIIPFNYGLTGVIDELGQGLYRYDEVFSRFDQMILGAPIANLIQDFMGDSTLATLYYDWIQTSYMFFYFFPFYGVFVYYARLEKSKKYKIGRMFSSIGIFFCLNYFLYLVVPVSGPQFHIPSSFTTDLPFSSWGLFLNSLVRNGQPTYIDCFPSGHFGISLLVTLWFHRMKTRHFYVSLFMTTSIMLATVSLRYHYTLDLICAIPLVLFCYKVSRIIIPVPVYRRKK</sequence>
<name>A0A1Y5F8K1_9BACT</name>
<protein>
    <recommendedName>
        <fullName evidence="6">Inositolphosphotransferase Aur1/Ipt1 domain-containing protein</fullName>
    </recommendedName>
</protein>
<feature type="transmembrane region" description="Helical" evidence="5">
    <location>
        <begin position="175"/>
        <end position="193"/>
    </location>
</feature>
<feature type="transmembrane region" description="Helical" evidence="5">
    <location>
        <begin position="229"/>
        <end position="249"/>
    </location>
</feature>
<dbReference type="InterPro" id="IPR052185">
    <property type="entry name" value="IPC_Synthase-Related"/>
</dbReference>
<feature type="transmembrane region" description="Helical" evidence="5">
    <location>
        <begin position="280"/>
        <end position="300"/>
    </location>
</feature>
<evidence type="ECO:0000256" key="5">
    <source>
        <dbReference type="SAM" id="Phobius"/>
    </source>
</evidence>
<proteinExistence type="predicted"/>
<feature type="transmembrane region" description="Helical" evidence="5">
    <location>
        <begin position="256"/>
        <end position="274"/>
    </location>
</feature>
<accession>A0A1Y5F8K1</accession>
<dbReference type="PANTHER" id="PTHR31310:SF7">
    <property type="entry name" value="PA-PHOSPHATASE RELATED-FAMILY PROTEIN DDB_G0268928"/>
    <property type="match status" value="1"/>
</dbReference>
<evidence type="ECO:0000313" key="7">
    <source>
        <dbReference type="EMBL" id="OUR97203.1"/>
    </source>
</evidence>